<dbReference type="PANTHER" id="PTHR43272">
    <property type="entry name" value="LONG-CHAIN-FATTY-ACID--COA LIGASE"/>
    <property type="match status" value="1"/>
</dbReference>
<evidence type="ECO:0000256" key="12">
    <source>
        <dbReference type="ARBA" id="ARBA00022848"/>
    </source>
</evidence>
<keyword evidence="10" id="KW-0276">Fatty acid metabolism</keyword>
<evidence type="ECO:0000256" key="3">
    <source>
        <dbReference type="ARBA" id="ARBA00004541"/>
    </source>
</evidence>
<keyword evidence="15" id="KW-0968">Cytoplasmic vesicle</keyword>
<accession>A0A2Y9EJW5</accession>
<dbReference type="EC" id="6.2.1.3" evidence="16"/>
<keyword evidence="7 27" id="KW-0436">Ligase</keyword>
<name>A0A2Y9EJW5_PHYMC</name>
<dbReference type="GeneID" id="102975412"/>
<evidence type="ECO:0000256" key="20">
    <source>
        <dbReference type="ARBA" id="ARBA00040478"/>
    </source>
</evidence>
<evidence type="ECO:0000313" key="27">
    <source>
        <dbReference type="RefSeq" id="XP_007103528.1"/>
    </source>
</evidence>
<feature type="region of interest" description="Disordered" evidence="24">
    <location>
        <begin position="1"/>
        <end position="34"/>
    </location>
</feature>
<dbReference type="PROSITE" id="PS00455">
    <property type="entry name" value="AMP_BINDING"/>
    <property type="match status" value="1"/>
</dbReference>
<keyword evidence="26" id="KW-1185">Reference proteome</keyword>
<comment type="subcellular location">
    <subcellularLocation>
        <location evidence="2">Cell membrane</location>
    </subcellularLocation>
    <subcellularLocation>
        <location evidence="3">Cytoplasmic vesicle</location>
    </subcellularLocation>
    <subcellularLocation>
        <location evidence="1">Microsome</location>
    </subcellularLocation>
</comment>
<evidence type="ECO:0000256" key="8">
    <source>
        <dbReference type="ARBA" id="ARBA00022741"/>
    </source>
</evidence>
<dbReference type="OrthoDB" id="3633556at2759"/>
<dbReference type="KEGG" id="pcad:102975412"/>
<evidence type="ECO:0000256" key="6">
    <source>
        <dbReference type="ARBA" id="ARBA00022553"/>
    </source>
</evidence>
<dbReference type="AlphaFoldDB" id="A0A2Y9EJW5"/>
<evidence type="ECO:0000256" key="21">
    <source>
        <dbReference type="ARBA" id="ARBA00043191"/>
    </source>
</evidence>
<comment type="similarity">
    <text evidence="19">Belongs to the ATP-dependent AMP-binding enzyme family. Bubblegum subfamily.</text>
</comment>
<dbReference type="Pfam" id="PF00501">
    <property type="entry name" value="AMP-binding"/>
    <property type="match status" value="1"/>
</dbReference>
<evidence type="ECO:0000256" key="18">
    <source>
        <dbReference type="ARBA" id="ARBA00036813"/>
    </source>
</evidence>
<dbReference type="FunFam" id="3.40.50.12780:FF:000021">
    <property type="entry name" value="Long-chain-fatty-acid--CoA ligase ACSBG1 isoform 1"/>
    <property type="match status" value="1"/>
</dbReference>
<comment type="catalytic activity">
    <reaction evidence="18">
        <text>a long-chain fatty acid + ATP + CoA = a long-chain fatty acyl-CoA + AMP + diphosphate</text>
        <dbReference type="Rhea" id="RHEA:15421"/>
        <dbReference type="ChEBI" id="CHEBI:30616"/>
        <dbReference type="ChEBI" id="CHEBI:33019"/>
        <dbReference type="ChEBI" id="CHEBI:57287"/>
        <dbReference type="ChEBI" id="CHEBI:57560"/>
        <dbReference type="ChEBI" id="CHEBI:83139"/>
        <dbReference type="ChEBI" id="CHEBI:456215"/>
        <dbReference type="EC" id="6.2.1.3"/>
    </reaction>
</comment>
<keyword evidence="8" id="KW-0547">Nucleotide-binding</keyword>
<evidence type="ECO:0000313" key="26">
    <source>
        <dbReference type="Proteomes" id="UP000248484"/>
    </source>
</evidence>
<comment type="catalytic activity">
    <reaction evidence="23">
        <text>hexadecanoate + ATP + CoA = hexadecanoyl-CoA + AMP + diphosphate</text>
        <dbReference type="Rhea" id="RHEA:30751"/>
        <dbReference type="ChEBI" id="CHEBI:7896"/>
        <dbReference type="ChEBI" id="CHEBI:30616"/>
        <dbReference type="ChEBI" id="CHEBI:33019"/>
        <dbReference type="ChEBI" id="CHEBI:57287"/>
        <dbReference type="ChEBI" id="CHEBI:57379"/>
        <dbReference type="ChEBI" id="CHEBI:456215"/>
    </reaction>
</comment>
<dbReference type="PANTHER" id="PTHR43272:SF93">
    <property type="entry name" value="ACYL-COA SYNTHETASE BUBBLEGUM FAMILY MEMBER 1"/>
    <property type="match status" value="1"/>
</dbReference>
<dbReference type="InterPro" id="IPR000873">
    <property type="entry name" value="AMP-dep_synth/lig_dom"/>
</dbReference>
<proteinExistence type="inferred from homology"/>
<evidence type="ECO:0000256" key="15">
    <source>
        <dbReference type="ARBA" id="ARBA00023329"/>
    </source>
</evidence>
<keyword evidence="6" id="KW-0597">Phosphoprotein</keyword>
<keyword evidence="9" id="KW-0256">Endoplasmic reticulum</keyword>
<keyword evidence="12" id="KW-0492">Microsome</keyword>
<dbReference type="STRING" id="9755.ENSPCTP00005028874"/>
<evidence type="ECO:0000256" key="22">
    <source>
        <dbReference type="ARBA" id="ARBA00045256"/>
    </source>
</evidence>
<dbReference type="SUPFAM" id="SSF56801">
    <property type="entry name" value="Acetyl-CoA synthetase-like"/>
    <property type="match status" value="1"/>
</dbReference>
<evidence type="ECO:0000256" key="19">
    <source>
        <dbReference type="ARBA" id="ARBA00038034"/>
    </source>
</evidence>
<dbReference type="GO" id="GO:0031410">
    <property type="term" value="C:cytoplasmic vesicle"/>
    <property type="evidence" value="ECO:0007669"/>
    <property type="project" value="UniProtKB-SubCell"/>
</dbReference>
<evidence type="ECO:0000256" key="5">
    <source>
        <dbReference type="ARBA" id="ARBA00022490"/>
    </source>
</evidence>
<evidence type="ECO:0000256" key="14">
    <source>
        <dbReference type="ARBA" id="ARBA00023136"/>
    </source>
</evidence>
<evidence type="ECO:0000256" key="23">
    <source>
        <dbReference type="ARBA" id="ARBA00049177"/>
    </source>
</evidence>
<evidence type="ECO:0000256" key="16">
    <source>
        <dbReference type="ARBA" id="ARBA00026121"/>
    </source>
</evidence>
<evidence type="ECO:0000256" key="4">
    <source>
        <dbReference type="ARBA" id="ARBA00022475"/>
    </source>
</evidence>
<evidence type="ECO:0000256" key="10">
    <source>
        <dbReference type="ARBA" id="ARBA00022832"/>
    </source>
</evidence>
<dbReference type="Proteomes" id="UP000248484">
    <property type="component" value="Chromosome 11"/>
</dbReference>
<keyword evidence="5" id="KW-0963">Cytoplasm</keyword>
<evidence type="ECO:0000256" key="24">
    <source>
        <dbReference type="SAM" id="MobiDB-lite"/>
    </source>
</evidence>
<dbReference type="GO" id="GO:0005886">
    <property type="term" value="C:plasma membrane"/>
    <property type="evidence" value="ECO:0007669"/>
    <property type="project" value="UniProtKB-SubCell"/>
</dbReference>
<comment type="catalytic activity">
    <reaction evidence="17">
        <text>(E)-hexadec-2-enoate + ATP + CoA = (2E)-hexadecenoyl-CoA + AMP + diphosphate</text>
        <dbReference type="Rhea" id="RHEA:36139"/>
        <dbReference type="ChEBI" id="CHEBI:30616"/>
        <dbReference type="ChEBI" id="CHEBI:33019"/>
        <dbReference type="ChEBI" id="CHEBI:57287"/>
        <dbReference type="ChEBI" id="CHEBI:61526"/>
        <dbReference type="ChEBI" id="CHEBI:72745"/>
        <dbReference type="ChEBI" id="CHEBI:456215"/>
    </reaction>
</comment>
<dbReference type="FunFam" id="3.40.50.12780:FF:000023">
    <property type="entry name" value="Long-chain-fatty-acid--CoA ligase ACSBG1 isoform 1"/>
    <property type="match status" value="1"/>
</dbReference>
<dbReference type="InterPro" id="IPR020845">
    <property type="entry name" value="AMP-binding_CS"/>
</dbReference>
<feature type="domain" description="AMP-dependent synthetase/ligase" evidence="25">
    <location>
        <begin position="94"/>
        <end position="513"/>
    </location>
</feature>
<dbReference type="Gene3D" id="3.40.50.12780">
    <property type="entry name" value="N-terminal domain of ligase-like"/>
    <property type="match status" value="2"/>
</dbReference>
<organism evidence="26 27">
    <name type="scientific">Physeter macrocephalus</name>
    <name type="common">Sperm whale</name>
    <name type="synonym">Physeter catodon</name>
    <dbReference type="NCBI Taxonomy" id="9755"/>
    <lineage>
        <taxon>Eukaryota</taxon>
        <taxon>Metazoa</taxon>
        <taxon>Chordata</taxon>
        <taxon>Craniata</taxon>
        <taxon>Vertebrata</taxon>
        <taxon>Euteleostomi</taxon>
        <taxon>Mammalia</taxon>
        <taxon>Eutheria</taxon>
        <taxon>Laurasiatheria</taxon>
        <taxon>Artiodactyla</taxon>
        <taxon>Whippomorpha</taxon>
        <taxon>Cetacea</taxon>
        <taxon>Odontoceti</taxon>
        <taxon>Physeteridae</taxon>
        <taxon>Physeter</taxon>
    </lineage>
</organism>
<dbReference type="GO" id="GO:0005783">
    <property type="term" value="C:endoplasmic reticulum"/>
    <property type="evidence" value="ECO:0007669"/>
    <property type="project" value="TreeGrafter"/>
</dbReference>
<gene>
    <name evidence="27" type="primary">ACSBG1</name>
</gene>
<evidence type="ECO:0000256" key="2">
    <source>
        <dbReference type="ARBA" id="ARBA00004236"/>
    </source>
</evidence>
<evidence type="ECO:0000256" key="17">
    <source>
        <dbReference type="ARBA" id="ARBA00036716"/>
    </source>
</evidence>
<dbReference type="CTD" id="23205"/>
<keyword evidence="4" id="KW-1003">Cell membrane</keyword>
<dbReference type="RefSeq" id="XP_007103528.1">
    <property type="nucleotide sequence ID" value="XM_007103466.1"/>
</dbReference>
<feature type="compositionally biased region" description="Polar residues" evidence="24">
    <location>
        <begin position="14"/>
        <end position="33"/>
    </location>
</feature>
<dbReference type="FunCoup" id="A0A2Y9EJW5">
    <property type="interactions" value="501"/>
</dbReference>
<protein>
    <recommendedName>
        <fullName evidence="20">Long-chain-fatty-acid--CoA ligase ACSBG1</fullName>
        <ecNumber evidence="16">6.2.1.3</ecNumber>
    </recommendedName>
    <alternativeName>
        <fullName evidence="21">Acyl-CoA synthetase bubblegum family member 1</fullName>
    </alternativeName>
</protein>
<evidence type="ECO:0000256" key="9">
    <source>
        <dbReference type="ARBA" id="ARBA00022824"/>
    </source>
</evidence>
<dbReference type="GO" id="GO:0004467">
    <property type="term" value="F:long-chain fatty acid-CoA ligase activity"/>
    <property type="evidence" value="ECO:0007669"/>
    <property type="project" value="UniProtKB-EC"/>
</dbReference>
<keyword evidence="13" id="KW-0443">Lipid metabolism</keyword>
<evidence type="ECO:0000259" key="25">
    <source>
        <dbReference type="Pfam" id="PF00501"/>
    </source>
</evidence>
<dbReference type="Pfam" id="PF23562">
    <property type="entry name" value="AMP-binding_C_3"/>
    <property type="match status" value="1"/>
</dbReference>
<keyword evidence="11" id="KW-0067">ATP-binding</keyword>
<evidence type="ECO:0000256" key="13">
    <source>
        <dbReference type="ARBA" id="ARBA00023098"/>
    </source>
</evidence>
<keyword evidence="14" id="KW-0472">Membrane</keyword>
<evidence type="ECO:0000256" key="7">
    <source>
        <dbReference type="ARBA" id="ARBA00022598"/>
    </source>
</evidence>
<evidence type="ECO:0000256" key="1">
    <source>
        <dbReference type="ARBA" id="ARBA00004144"/>
    </source>
</evidence>
<dbReference type="InParanoid" id="A0A2Y9EJW5"/>
<dbReference type="InterPro" id="IPR042099">
    <property type="entry name" value="ANL_N_sf"/>
</dbReference>
<dbReference type="GO" id="GO:0005524">
    <property type="term" value="F:ATP binding"/>
    <property type="evidence" value="ECO:0007669"/>
    <property type="project" value="UniProtKB-KW"/>
</dbReference>
<dbReference type="CDD" id="cd05933">
    <property type="entry name" value="ACSBG_like"/>
    <property type="match status" value="1"/>
</dbReference>
<reference evidence="27" key="1">
    <citation type="submission" date="2025-08" db="UniProtKB">
        <authorList>
            <consortium name="RefSeq"/>
        </authorList>
    </citation>
    <scope>IDENTIFICATION</scope>
    <source>
        <tissue evidence="27">Muscle</tissue>
    </source>
</reference>
<evidence type="ECO:0000256" key="11">
    <source>
        <dbReference type="ARBA" id="ARBA00022840"/>
    </source>
</evidence>
<comment type="function">
    <text evidence="22">Catalyzes the conversion of fatty acids such as long-chain and very long-chain fatty acids to their active form acyl-CoAs for both synthesis of cellular lipids, and degradation via beta-oxidation. Can activate diverse saturated, monosaturated and polyunsaturated fatty acids.</text>
</comment>
<sequence>MPDSRVAPQESRLDSSLGTTQEHLGTSSLTDGHTLSKEPLNHALKLSSPAKVKDAQLNSPEEALWTTQADGRVHLRIDPSCPQTPYTVHRMFYEALDKYGDLSALGFKRQGMWEHISYNQYYLLARKAAKGFLKLGLERAHSVAILGFNSPEWFFSAVGTVFAGGIVTGIYTTSSPEACQYIAHDCRANIIVVDTQKQLEKILKIWKNLPHLKAVVIFQEPLPTKMANVYTMEEFMDLGNEVTEEALDTIINAQQPNQCCVLVYTSGTTGNPKGVMLSQDNITWTAHYGSQAGDIQPAEVQQEVVVSYLPLSHIAAQIYDLWTGIQWGAQVCFAETDALKGSLVNTLREVEPTSHMGVPRVWEKIMERIQEVAAQSGFIRRKMLLWAMSMTLEQNLTCPSSDLKPFATRLADYLVLAKVRQALGFAKCQKNFYGGAPMTAETQHFFLGLNIRLYAGYGLSETSGPHFMSSPYNYRLYSSGKVVPGCRVKLVNEDAEGIGEICLWGRTIFMGYLNMEDKTCEAIDADGWLHTGDSGHLDADGFLYITGRLKELIITAGGENVPPVPIEEAVKTELPIISNAMLIGDQRKFLSMLLTLKCTLDPDASDPTDNLTEQAVEFCQRVGSKATTVSEVVGKKDEAVYQAIEEGIQRVNMNAAARPYHIQKWAVLERDFSISGGELGPTMKLKRLTVLEKYKDIIDSFYQEQKK</sequence>